<name>A0AAN6P3R7_9PEZI</name>
<gene>
    <name evidence="2" type="ORF">QBC32DRAFT_331782</name>
</gene>
<keyword evidence="1" id="KW-0472">Membrane</keyword>
<dbReference type="EMBL" id="MU859068">
    <property type="protein sequence ID" value="KAK3956233.1"/>
    <property type="molecule type" value="Genomic_DNA"/>
</dbReference>
<reference evidence="2" key="1">
    <citation type="journal article" date="2023" name="Mol. Phylogenet. Evol.">
        <title>Genome-scale phylogeny and comparative genomics of the fungal order Sordariales.</title>
        <authorList>
            <person name="Hensen N."/>
            <person name="Bonometti L."/>
            <person name="Westerberg I."/>
            <person name="Brannstrom I.O."/>
            <person name="Guillou S."/>
            <person name="Cros-Aarteil S."/>
            <person name="Calhoun S."/>
            <person name="Haridas S."/>
            <person name="Kuo A."/>
            <person name="Mondo S."/>
            <person name="Pangilinan J."/>
            <person name="Riley R."/>
            <person name="LaButti K."/>
            <person name="Andreopoulos B."/>
            <person name="Lipzen A."/>
            <person name="Chen C."/>
            <person name="Yan M."/>
            <person name="Daum C."/>
            <person name="Ng V."/>
            <person name="Clum A."/>
            <person name="Steindorff A."/>
            <person name="Ohm R.A."/>
            <person name="Martin F."/>
            <person name="Silar P."/>
            <person name="Natvig D.O."/>
            <person name="Lalanne C."/>
            <person name="Gautier V."/>
            <person name="Ament-Velasquez S.L."/>
            <person name="Kruys A."/>
            <person name="Hutchinson M.I."/>
            <person name="Powell A.J."/>
            <person name="Barry K."/>
            <person name="Miller A.N."/>
            <person name="Grigoriev I.V."/>
            <person name="Debuchy R."/>
            <person name="Gladieux P."/>
            <person name="Hiltunen Thoren M."/>
            <person name="Johannesson H."/>
        </authorList>
    </citation>
    <scope>NUCLEOTIDE SEQUENCE</scope>
    <source>
        <strain evidence="2">CBS 626.80</strain>
    </source>
</reference>
<keyword evidence="3" id="KW-1185">Reference proteome</keyword>
<feature type="transmembrane region" description="Helical" evidence="1">
    <location>
        <begin position="56"/>
        <end position="74"/>
    </location>
</feature>
<accession>A0AAN6P3R7</accession>
<comment type="caution">
    <text evidence="2">The sequence shown here is derived from an EMBL/GenBank/DDBJ whole genome shotgun (WGS) entry which is preliminary data.</text>
</comment>
<reference evidence="2" key="2">
    <citation type="submission" date="2023-06" db="EMBL/GenBank/DDBJ databases">
        <authorList>
            <consortium name="Lawrence Berkeley National Laboratory"/>
            <person name="Mondo S.J."/>
            <person name="Hensen N."/>
            <person name="Bonometti L."/>
            <person name="Westerberg I."/>
            <person name="Brannstrom I.O."/>
            <person name="Guillou S."/>
            <person name="Cros-Aarteil S."/>
            <person name="Calhoun S."/>
            <person name="Haridas S."/>
            <person name="Kuo A."/>
            <person name="Pangilinan J."/>
            <person name="Riley R."/>
            <person name="Labutti K."/>
            <person name="Andreopoulos B."/>
            <person name="Lipzen A."/>
            <person name="Chen C."/>
            <person name="Yanf M."/>
            <person name="Daum C."/>
            <person name="Ng V."/>
            <person name="Clum A."/>
            <person name="Steindorff A."/>
            <person name="Ohm R."/>
            <person name="Martin F."/>
            <person name="Silar P."/>
            <person name="Natvig D."/>
            <person name="Lalanne C."/>
            <person name="Gautier V."/>
            <person name="Ament-Velasquez S.L."/>
            <person name="Kruys A."/>
            <person name="Hutchinson M.I."/>
            <person name="Powell A.J."/>
            <person name="Barry K."/>
            <person name="Miller A.N."/>
            <person name="Grigoriev I.V."/>
            <person name="Debuchy R."/>
            <person name="Gladieux P."/>
            <person name="Thoren M.H."/>
            <person name="Johannesson H."/>
        </authorList>
    </citation>
    <scope>NUCLEOTIDE SEQUENCE</scope>
    <source>
        <strain evidence="2">CBS 626.80</strain>
    </source>
</reference>
<dbReference type="Proteomes" id="UP001303222">
    <property type="component" value="Unassembled WGS sequence"/>
</dbReference>
<dbReference type="AlphaFoldDB" id="A0AAN6P3R7"/>
<proteinExistence type="predicted"/>
<sequence>MSSCQSNSAQALHHSIGPVDSPIPRVEVFLVLRFNTTLPVHFNFQLLSATASVSQSMNSIVFAAAFSGTISWLVEGDRPSSSGRYHSHPSFRHRVAFVLFHLGSIPDALVIAVLLFLRAVQSPRR</sequence>
<protein>
    <submittedName>
        <fullName evidence="2">Uncharacterized protein</fullName>
    </submittedName>
</protein>
<keyword evidence="1" id="KW-0812">Transmembrane</keyword>
<keyword evidence="1" id="KW-1133">Transmembrane helix</keyword>
<feature type="transmembrane region" description="Helical" evidence="1">
    <location>
        <begin position="95"/>
        <end position="117"/>
    </location>
</feature>
<evidence type="ECO:0000256" key="1">
    <source>
        <dbReference type="SAM" id="Phobius"/>
    </source>
</evidence>
<evidence type="ECO:0000313" key="2">
    <source>
        <dbReference type="EMBL" id="KAK3956233.1"/>
    </source>
</evidence>
<evidence type="ECO:0000313" key="3">
    <source>
        <dbReference type="Proteomes" id="UP001303222"/>
    </source>
</evidence>
<organism evidence="2 3">
    <name type="scientific">Pseudoneurospora amorphoporcata</name>
    <dbReference type="NCBI Taxonomy" id="241081"/>
    <lineage>
        <taxon>Eukaryota</taxon>
        <taxon>Fungi</taxon>
        <taxon>Dikarya</taxon>
        <taxon>Ascomycota</taxon>
        <taxon>Pezizomycotina</taxon>
        <taxon>Sordariomycetes</taxon>
        <taxon>Sordariomycetidae</taxon>
        <taxon>Sordariales</taxon>
        <taxon>Sordariaceae</taxon>
        <taxon>Pseudoneurospora</taxon>
    </lineage>
</organism>